<dbReference type="Pfam" id="PF00589">
    <property type="entry name" value="Phage_integrase"/>
    <property type="match status" value="1"/>
</dbReference>
<organism evidence="5 6">
    <name type="scientific">Flaviramulus aquimarinus</name>
    <dbReference type="NCBI Taxonomy" id="1170456"/>
    <lineage>
        <taxon>Bacteria</taxon>
        <taxon>Pseudomonadati</taxon>
        <taxon>Bacteroidota</taxon>
        <taxon>Flavobacteriia</taxon>
        <taxon>Flavobacteriales</taxon>
        <taxon>Flavobacteriaceae</taxon>
        <taxon>Flaviramulus</taxon>
    </lineage>
</organism>
<evidence type="ECO:0000313" key="5">
    <source>
        <dbReference type="EMBL" id="GAA4890433.1"/>
    </source>
</evidence>
<keyword evidence="6" id="KW-1185">Reference proteome</keyword>
<dbReference type="InterPro" id="IPR002104">
    <property type="entry name" value="Integrase_catalytic"/>
</dbReference>
<dbReference type="EMBL" id="BAABJH010000001">
    <property type="protein sequence ID" value="GAA4890433.1"/>
    <property type="molecule type" value="Genomic_DNA"/>
</dbReference>
<name>A0ABP9F8B1_9FLAO</name>
<feature type="domain" description="Tyr recombinase" evidence="4">
    <location>
        <begin position="209"/>
        <end position="397"/>
    </location>
</feature>
<dbReference type="Pfam" id="PF17293">
    <property type="entry name" value="Arm-DNA-bind_5"/>
    <property type="match status" value="1"/>
</dbReference>
<dbReference type="InterPro" id="IPR025269">
    <property type="entry name" value="SAM-like_dom"/>
</dbReference>
<keyword evidence="3" id="KW-0233">DNA recombination</keyword>
<accession>A0ABP9F8B1</accession>
<dbReference type="SUPFAM" id="SSF56349">
    <property type="entry name" value="DNA breaking-rejoining enzymes"/>
    <property type="match status" value="1"/>
</dbReference>
<dbReference type="CDD" id="cd01185">
    <property type="entry name" value="INTN1_C_like"/>
    <property type="match status" value="1"/>
</dbReference>
<dbReference type="PANTHER" id="PTHR30349:SF64">
    <property type="entry name" value="PROPHAGE INTEGRASE INTD-RELATED"/>
    <property type="match status" value="1"/>
</dbReference>
<dbReference type="Proteomes" id="UP001500433">
    <property type="component" value="Unassembled WGS sequence"/>
</dbReference>
<dbReference type="RefSeq" id="WP_345273295.1">
    <property type="nucleotide sequence ID" value="NZ_BAABJH010000001.1"/>
</dbReference>
<evidence type="ECO:0000259" key="4">
    <source>
        <dbReference type="PROSITE" id="PS51898"/>
    </source>
</evidence>
<dbReference type="InterPro" id="IPR050090">
    <property type="entry name" value="Tyrosine_recombinase_XerCD"/>
</dbReference>
<dbReference type="PANTHER" id="PTHR30349">
    <property type="entry name" value="PHAGE INTEGRASE-RELATED"/>
    <property type="match status" value="1"/>
</dbReference>
<dbReference type="InterPro" id="IPR013762">
    <property type="entry name" value="Integrase-like_cat_sf"/>
</dbReference>
<dbReference type="InterPro" id="IPR035386">
    <property type="entry name" value="Arm-DNA-bind_5"/>
</dbReference>
<evidence type="ECO:0000313" key="6">
    <source>
        <dbReference type="Proteomes" id="UP001500433"/>
    </source>
</evidence>
<sequence length="402" mass="47015">MNLSIKLVIASKQLSTGKHRVYLQIIKNRKRKLISLGMSCYKEDFENESFTKNHPNYKADNEVLLKERVKANNIIRNFRNDDYNFSLDEFEKKFRGIEKNKNSNIISFFNEIMEEMTNAGRIGNAKSYKGAKSTLVKFKGKNISFKDVDVSFLEKLESHMRGVGNGNGGIKVKMRAIRAIFNKAIERNIINQDLYPFKYYKISRLKSTPKKRALKIDEFKRIRDLDLTEHESLVEAHNYFLFSFYSRGINFADMMMLKWSDIIDGRIHYTRAKTKKQFSVEIVDKAQEILDYYKAQNRNTKYVFPILLKNDLTPQQIDNRKHKVISRYNAKLKKIGELAGVKSKLTSYVARHSFATILKQIGTSTDIISEMMGHTDVQITMSYLKEFDNEILDKENRRLLDL</sequence>
<evidence type="ECO:0000256" key="2">
    <source>
        <dbReference type="ARBA" id="ARBA00023125"/>
    </source>
</evidence>
<dbReference type="InterPro" id="IPR011010">
    <property type="entry name" value="DNA_brk_join_enz"/>
</dbReference>
<dbReference type="InterPro" id="IPR010998">
    <property type="entry name" value="Integrase_recombinase_N"/>
</dbReference>
<dbReference type="Pfam" id="PF13102">
    <property type="entry name" value="Phage_int_SAM_5"/>
    <property type="match status" value="1"/>
</dbReference>
<gene>
    <name evidence="5" type="ORF">GCM10023311_13310</name>
</gene>
<dbReference type="Gene3D" id="1.10.443.10">
    <property type="entry name" value="Intergrase catalytic core"/>
    <property type="match status" value="1"/>
</dbReference>
<proteinExistence type="inferred from homology"/>
<dbReference type="Gene3D" id="1.10.150.130">
    <property type="match status" value="1"/>
</dbReference>
<evidence type="ECO:0000256" key="3">
    <source>
        <dbReference type="ARBA" id="ARBA00023172"/>
    </source>
</evidence>
<dbReference type="PROSITE" id="PS51898">
    <property type="entry name" value="TYR_RECOMBINASE"/>
    <property type="match status" value="1"/>
</dbReference>
<reference evidence="6" key="1">
    <citation type="journal article" date="2019" name="Int. J. Syst. Evol. Microbiol.">
        <title>The Global Catalogue of Microorganisms (GCM) 10K type strain sequencing project: providing services to taxonomists for standard genome sequencing and annotation.</title>
        <authorList>
            <consortium name="The Broad Institute Genomics Platform"/>
            <consortium name="The Broad Institute Genome Sequencing Center for Infectious Disease"/>
            <person name="Wu L."/>
            <person name="Ma J."/>
        </authorList>
    </citation>
    <scope>NUCLEOTIDE SEQUENCE [LARGE SCALE GENOMIC DNA]</scope>
    <source>
        <strain evidence="6">JCM 18274</strain>
    </source>
</reference>
<protein>
    <submittedName>
        <fullName evidence="5">Site-specific integrase</fullName>
    </submittedName>
</protein>
<comment type="caution">
    <text evidence="5">The sequence shown here is derived from an EMBL/GenBank/DDBJ whole genome shotgun (WGS) entry which is preliminary data.</text>
</comment>
<comment type="similarity">
    <text evidence="1">Belongs to the 'phage' integrase family.</text>
</comment>
<keyword evidence="2" id="KW-0238">DNA-binding</keyword>
<evidence type="ECO:0000256" key="1">
    <source>
        <dbReference type="ARBA" id="ARBA00008857"/>
    </source>
</evidence>